<organism evidence="2 3">
    <name type="scientific">[Myrmecia] bisecta</name>
    <dbReference type="NCBI Taxonomy" id="41462"/>
    <lineage>
        <taxon>Eukaryota</taxon>
        <taxon>Viridiplantae</taxon>
        <taxon>Chlorophyta</taxon>
        <taxon>core chlorophytes</taxon>
        <taxon>Trebouxiophyceae</taxon>
        <taxon>Trebouxiales</taxon>
        <taxon>Trebouxiaceae</taxon>
        <taxon>Myrmecia</taxon>
    </lineage>
</organism>
<evidence type="ECO:0000259" key="1">
    <source>
        <dbReference type="Pfam" id="PF07707"/>
    </source>
</evidence>
<name>A0AAW1QGK8_9CHLO</name>
<accession>A0AAW1QGK8</accession>
<dbReference type="Pfam" id="PF07707">
    <property type="entry name" value="BACK"/>
    <property type="match status" value="1"/>
</dbReference>
<gene>
    <name evidence="2" type="ORF">WJX72_011925</name>
</gene>
<feature type="domain" description="BACK" evidence="1">
    <location>
        <begin position="101"/>
        <end position="162"/>
    </location>
</feature>
<dbReference type="Gene3D" id="1.25.40.420">
    <property type="match status" value="1"/>
</dbReference>
<evidence type="ECO:0000313" key="3">
    <source>
        <dbReference type="Proteomes" id="UP001489004"/>
    </source>
</evidence>
<evidence type="ECO:0000313" key="2">
    <source>
        <dbReference type="EMBL" id="KAK9820583.1"/>
    </source>
</evidence>
<dbReference type="Gene3D" id="3.30.710.10">
    <property type="entry name" value="Potassium Channel Kv1.1, Chain A"/>
    <property type="match status" value="1"/>
</dbReference>
<protein>
    <recommendedName>
        <fullName evidence="1">BACK domain-containing protein</fullName>
    </recommendedName>
</protein>
<keyword evidence="3" id="KW-1185">Reference proteome</keyword>
<proteinExistence type="predicted"/>
<dbReference type="InterPro" id="IPR011333">
    <property type="entry name" value="SKP1/BTB/POZ_sf"/>
</dbReference>
<dbReference type="PANTHER" id="PTHR24410">
    <property type="entry name" value="HL07962P-RELATED"/>
    <property type="match status" value="1"/>
</dbReference>
<dbReference type="InterPro" id="IPR051481">
    <property type="entry name" value="BTB-POZ/Galectin-3-binding"/>
</dbReference>
<reference evidence="2 3" key="1">
    <citation type="journal article" date="2024" name="Nat. Commun.">
        <title>Phylogenomics reveals the evolutionary origins of lichenization in chlorophyte algae.</title>
        <authorList>
            <person name="Puginier C."/>
            <person name="Libourel C."/>
            <person name="Otte J."/>
            <person name="Skaloud P."/>
            <person name="Haon M."/>
            <person name="Grisel S."/>
            <person name="Petersen M."/>
            <person name="Berrin J.G."/>
            <person name="Delaux P.M."/>
            <person name="Dal Grande F."/>
            <person name="Keller J."/>
        </authorList>
    </citation>
    <scope>NUCLEOTIDE SEQUENCE [LARGE SCALE GENOMIC DNA]</scope>
    <source>
        <strain evidence="2 3">SAG 2043</strain>
    </source>
</reference>
<dbReference type="InterPro" id="IPR011705">
    <property type="entry name" value="BACK"/>
</dbReference>
<dbReference type="AlphaFoldDB" id="A0AAW1QGK8"/>
<sequence length="380" mass="42765">MQLQIQEHLLFAWPVLCDFFYKDFVEVTVDNAYGLLALSRQLLVSKLEQYCRSFIAEQLSPANCVANLFEAVRFDDEGVQQDCIALVAAGFQHTYAHTTSGLPPQVMLDILQHPGLAVQCEAQVLEFVVSYVKSTELDETTARKLFQEVRWLFLSNARLTELQAEDAVPRDLLLAGALCRLSVLDQPERSAELNILPRHSYCSTVMHGLPGGCEYVDLPCHHIWELLRPKITVRVSGISEGRAKNVLMGDVHSWFSTNDSQHPPPWIELHMPSNVTILTLDQYTFSHGHHRPSYWRMCWWKTQGGASSCKLPGAAFTDLATKSHQAGNDFTVVQQQAGFALSGWRVVRLVGTGMQQDGVHKLCIKNLKLYGTGVYLYFLN</sequence>
<dbReference type="EMBL" id="JALJOR010000003">
    <property type="protein sequence ID" value="KAK9820583.1"/>
    <property type="molecule type" value="Genomic_DNA"/>
</dbReference>
<dbReference type="PANTHER" id="PTHR24410:SF23">
    <property type="entry name" value="BTB DOMAIN-CONTAINING PROTEIN-RELATED"/>
    <property type="match status" value="1"/>
</dbReference>
<dbReference type="Proteomes" id="UP001489004">
    <property type="component" value="Unassembled WGS sequence"/>
</dbReference>
<comment type="caution">
    <text evidence="2">The sequence shown here is derived from an EMBL/GenBank/DDBJ whole genome shotgun (WGS) entry which is preliminary data.</text>
</comment>